<dbReference type="EMBL" id="CP040017">
    <property type="protein sequence ID" value="QCP09855.1"/>
    <property type="molecule type" value="Genomic_DNA"/>
</dbReference>
<proteinExistence type="predicted"/>
<protein>
    <submittedName>
        <fullName evidence="1">Uncharacterized protein</fullName>
    </submittedName>
</protein>
<evidence type="ECO:0000313" key="4">
    <source>
        <dbReference type="Proteomes" id="UP000584325"/>
    </source>
</evidence>
<sequence length="247" mass="26152">MTLLDASICWAVLAPLPVQDLERIAAREWTREAPHAVDPPPWQAVAGEADYNALVSRSPGTEGGDRHFAQILSSLAAGYSVYALWLDPERRHAFIWKEGSEAGTPVAGPDEIAARAGFSLAPVTAPAAPEMSAAFVEGATIDAVRSALGEFADESWLRVEQGTGGVVITATDGPLGTQAWDVAEAIPAATVYFVQRGVEMFEVLVLRGIEQTGLYRVPAFEGEPGALADIKGETEPLGIMRVLGMPA</sequence>
<accession>A0A4P8HNF7</accession>
<keyword evidence="3" id="KW-1185">Reference proteome</keyword>
<evidence type="ECO:0000313" key="1">
    <source>
        <dbReference type="EMBL" id="MBB3219819.1"/>
    </source>
</evidence>
<gene>
    <name evidence="2" type="ORF">FCL38_05015</name>
    <name evidence="1" type="ORF">FHS02_000606</name>
</gene>
<dbReference type="Proteomes" id="UP000584325">
    <property type="component" value="Unassembled WGS sequence"/>
</dbReference>
<dbReference type="RefSeq" id="WP_137312741.1">
    <property type="nucleotide sequence ID" value="NZ_CP040017.1"/>
</dbReference>
<reference evidence="2 3" key="1">
    <citation type="submission" date="2019-05" db="EMBL/GenBank/DDBJ databases">
        <title>Draft Genome Sequences of Six Type Strains of the Genus Massilia.</title>
        <authorList>
            <person name="Miess H."/>
            <person name="Frediansyhah A."/>
            <person name="Gross H."/>
        </authorList>
    </citation>
    <scope>NUCLEOTIDE SEQUENCE [LARGE SCALE GENOMIC DNA]</scope>
    <source>
        <strain evidence="2 3">DSMZ 26121</strain>
    </source>
</reference>
<organism evidence="1 4">
    <name type="scientific">Pseudoduganella umbonata</name>
    <dbReference type="NCBI Taxonomy" id="864828"/>
    <lineage>
        <taxon>Bacteria</taxon>
        <taxon>Pseudomonadati</taxon>
        <taxon>Pseudomonadota</taxon>
        <taxon>Betaproteobacteria</taxon>
        <taxon>Burkholderiales</taxon>
        <taxon>Oxalobacteraceae</taxon>
        <taxon>Telluria group</taxon>
        <taxon>Pseudoduganella</taxon>
    </lineage>
</organism>
<evidence type="ECO:0000313" key="2">
    <source>
        <dbReference type="EMBL" id="QCP09855.1"/>
    </source>
</evidence>
<dbReference type="AlphaFoldDB" id="A0A4P8HNF7"/>
<evidence type="ECO:0000313" key="3">
    <source>
        <dbReference type="Proteomes" id="UP000298763"/>
    </source>
</evidence>
<name>A0A4P8HNF7_9BURK</name>
<reference evidence="1 4" key="2">
    <citation type="submission" date="2020-08" db="EMBL/GenBank/DDBJ databases">
        <title>Genomic Encyclopedia of Type Strains, Phase III (KMG-III): the genomes of soil and plant-associated and newly described type strains.</title>
        <authorList>
            <person name="Whitman W."/>
        </authorList>
    </citation>
    <scope>NUCLEOTIDE SEQUENCE [LARGE SCALE GENOMIC DNA]</scope>
    <source>
        <strain evidence="1 4">CECT 7753</strain>
    </source>
</reference>
<dbReference type="Proteomes" id="UP000298763">
    <property type="component" value="Chromosome"/>
</dbReference>
<dbReference type="EMBL" id="JACHXS010000001">
    <property type="protein sequence ID" value="MBB3219819.1"/>
    <property type="molecule type" value="Genomic_DNA"/>
</dbReference>